<keyword evidence="6 9" id="KW-0067">ATP-binding</keyword>
<evidence type="ECO:0000256" key="4">
    <source>
        <dbReference type="ARBA" id="ARBA00022519"/>
    </source>
</evidence>
<feature type="domain" description="ABC transporter" evidence="8">
    <location>
        <begin position="6"/>
        <end position="238"/>
    </location>
</feature>
<evidence type="ECO:0000256" key="5">
    <source>
        <dbReference type="ARBA" id="ARBA00022741"/>
    </source>
</evidence>
<evidence type="ECO:0000313" key="10">
    <source>
        <dbReference type="Proteomes" id="UP000295294"/>
    </source>
</evidence>
<dbReference type="GO" id="GO:0005524">
    <property type="term" value="F:ATP binding"/>
    <property type="evidence" value="ECO:0007669"/>
    <property type="project" value="UniProtKB-KW"/>
</dbReference>
<dbReference type="GO" id="GO:0016887">
    <property type="term" value="F:ATP hydrolysis activity"/>
    <property type="evidence" value="ECO:0007669"/>
    <property type="project" value="InterPro"/>
</dbReference>
<evidence type="ECO:0000256" key="1">
    <source>
        <dbReference type="ARBA" id="ARBA00005417"/>
    </source>
</evidence>
<dbReference type="PROSITE" id="PS50893">
    <property type="entry name" value="ABC_TRANSPORTER_2"/>
    <property type="match status" value="1"/>
</dbReference>
<dbReference type="InterPro" id="IPR003593">
    <property type="entry name" value="AAA+_ATPase"/>
</dbReference>
<dbReference type="SUPFAM" id="SSF52540">
    <property type="entry name" value="P-loop containing nucleoside triphosphate hydrolases"/>
    <property type="match status" value="1"/>
</dbReference>
<dbReference type="EMBL" id="CP038636">
    <property type="protein sequence ID" value="QBY55569.1"/>
    <property type="molecule type" value="Genomic_DNA"/>
</dbReference>
<comment type="similarity">
    <text evidence="1">Belongs to the ABC transporter superfamily.</text>
</comment>
<organism evidence="9 10">
    <name type="scientific">Cupriavidus oxalaticus</name>
    <dbReference type="NCBI Taxonomy" id="96344"/>
    <lineage>
        <taxon>Bacteria</taxon>
        <taxon>Pseudomonadati</taxon>
        <taxon>Pseudomonadota</taxon>
        <taxon>Betaproteobacteria</taxon>
        <taxon>Burkholderiales</taxon>
        <taxon>Burkholderiaceae</taxon>
        <taxon>Cupriavidus</taxon>
    </lineage>
</organism>
<evidence type="ECO:0000256" key="3">
    <source>
        <dbReference type="ARBA" id="ARBA00022475"/>
    </source>
</evidence>
<keyword evidence="4" id="KW-0472">Membrane</keyword>
<dbReference type="InterPro" id="IPR003439">
    <property type="entry name" value="ABC_transporter-like_ATP-bd"/>
</dbReference>
<name>A0A4P7LL78_9BURK</name>
<reference evidence="9 10" key="1">
    <citation type="submission" date="2019-03" db="EMBL/GenBank/DDBJ databases">
        <title>Efficiently degradation of phenoxyalkanoic acid herbicides by Cupriavidus oxalaticus strain X32.</title>
        <authorList>
            <person name="Sheng X."/>
        </authorList>
    </citation>
    <scope>NUCLEOTIDE SEQUENCE [LARGE SCALE GENOMIC DNA]</scope>
    <source>
        <strain evidence="9 10">X32</strain>
        <plasmid evidence="9 10">unnamed1</plasmid>
    </source>
</reference>
<keyword evidence="3" id="KW-1003">Cell membrane</keyword>
<proteinExistence type="inferred from homology"/>
<evidence type="ECO:0000256" key="7">
    <source>
        <dbReference type="ARBA" id="ARBA00022970"/>
    </source>
</evidence>
<evidence type="ECO:0000256" key="6">
    <source>
        <dbReference type="ARBA" id="ARBA00022840"/>
    </source>
</evidence>
<dbReference type="InterPro" id="IPR052156">
    <property type="entry name" value="BCAA_Transport_ATP-bd_LivF"/>
</dbReference>
<protein>
    <submittedName>
        <fullName evidence="9">ABC transporter ATP-binding protein</fullName>
    </submittedName>
</protein>
<dbReference type="Gene3D" id="3.40.50.300">
    <property type="entry name" value="P-loop containing nucleotide triphosphate hydrolases"/>
    <property type="match status" value="1"/>
</dbReference>
<accession>A0A4P7LL78</accession>
<dbReference type="AlphaFoldDB" id="A0A4P7LL78"/>
<evidence type="ECO:0000259" key="8">
    <source>
        <dbReference type="PROSITE" id="PS50893"/>
    </source>
</evidence>
<dbReference type="GO" id="GO:0015807">
    <property type="term" value="P:L-amino acid transport"/>
    <property type="evidence" value="ECO:0007669"/>
    <property type="project" value="TreeGrafter"/>
</dbReference>
<keyword evidence="7" id="KW-0029">Amino-acid transport</keyword>
<keyword evidence="5" id="KW-0547">Nucleotide-binding</keyword>
<keyword evidence="4" id="KW-0997">Cell inner membrane</keyword>
<dbReference type="CDD" id="cd03224">
    <property type="entry name" value="ABC_TM1139_LivF_branched"/>
    <property type="match status" value="1"/>
</dbReference>
<dbReference type="PANTHER" id="PTHR43820">
    <property type="entry name" value="HIGH-AFFINITY BRANCHED-CHAIN AMINO ACID TRANSPORT ATP-BINDING PROTEIN LIVF"/>
    <property type="match status" value="1"/>
</dbReference>
<dbReference type="RefSeq" id="WP_135706808.1">
    <property type="nucleotide sequence ID" value="NZ_CP038636.1"/>
</dbReference>
<dbReference type="Pfam" id="PF00005">
    <property type="entry name" value="ABC_tran"/>
    <property type="match status" value="1"/>
</dbReference>
<keyword evidence="2" id="KW-0813">Transport</keyword>
<evidence type="ECO:0000256" key="2">
    <source>
        <dbReference type="ARBA" id="ARBA00022448"/>
    </source>
</evidence>
<dbReference type="GO" id="GO:0015658">
    <property type="term" value="F:branched-chain amino acid transmembrane transporter activity"/>
    <property type="evidence" value="ECO:0007669"/>
    <property type="project" value="TreeGrafter"/>
</dbReference>
<dbReference type="InterPro" id="IPR017871">
    <property type="entry name" value="ABC_transporter-like_CS"/>
</dbReference>
<evidence type="ECO:0000313" key="9">
    <source>
        <dbReference type="EMBL" id="QBY55569.1"/>
    </source>
</evidence>
<dbReference type="KEGG" id="cox:E0W60_31690"/>
<dbReference type="OrthoDB" id="9776369at2"/>
<sequence>MPAAVFEVEDLWSGYGEQQVLRGINLSLAPGSITALIGANGAGKTTFLRTVSGLVRRKRGAVRMDGRELDAQAPHRVVLDGFVQSPEGKQLFLGMSILENLLIGASNRRARQRRTQTLREVFTLFPILEERQHLAASTLSGGQQQMLAVGRALMALPRVLALDEPSLGLAPIMVDRLFDSIRQLRERDMAVLVIEQNVNQVLDMADYGYVIESGTIALSGPGKELLANPHLRATYLGV</sequence>
<dbReference type="PANTHER" id="PTHR43820:SF4">
    <property type="entry name" value="HIGH-AFFINITY BRANCHED-CHAIN AMINO ACID TRANSPORT ATP-BINDING PROTEIN LIVF"/>
    <property type="match status" value="1"/>
</dbReference>
<geneLocation type="plasmid" evidence="9">
    <name>unnamed1</name>
</geneLocation>
<dbReference type="SMART" id="SM00382">
    <property type="entry name" value="AAA"/>
    <property type="match status" value="1"/>
</dbReference>
<gene>
    <name evidence="9" type="ORF">E0W60_31690</name>
</gene>
<keyword evidence="9" id="KW-0614">Plasmid</keyword>
<dbReference type="InterPro" id="IPR027417">
    <property type="entry name" value="P-loop_NTPase"/>
</dbReference>
<dbReference type="Proteomes" id="UP000295294">
    <property type="component" value="Plasmid unnamed1"/>
</dbReference>
<dbReference type="PROSITE" id="PS00211">
    <property type="entry name" value="ABC_TRANSPORTER_1"/>
    <property type="match status" value="1"/>
</dbReference>